<dbReference type="Gene3D" id="3.40.630.190">
    <property type="entry name" value="LCP protein"/>
    <property type="match status" value="1"/>
</dbReference>
<dbReference type="NCBIfam" id="TIGR00350">
    <property type="entry name" value="lytR_cpsA_psr"/>
    <property type="match status" value="1"/>
</dbReference>
<feature type="domain" description="Cell envelope-related transcriptional attenuator" evidence="4">
    <location>
        <begin position="112"/>
        <end position="263"/>
    </location>
</feature>
<keyword evidence="3" id="KW-1133">Transmembrane helix</keyword>
<dbReference type="EMBL" id="CP002299">
    <property type="protein sequence ID" value="ADP80163.1"/>
    <property type="molecule type" value="Genomic_DNA"/>
</dbReference>
<dbReference type="STRING" id="298654.FraEuI1c_2117"/>
<dbReference type="KEGG" id="fri:FraEuI1c_2117"/>
<evidence type="ECO:0000259" key="4">
    <source>
        <dbReference type="Pfam" id="PF03816"/>
    </source>
</evidence>
<comment type="similarity">
    <text evidence="1">Belongs to the LytR/CpsA/Psr (LCP) family.</text>
</comment>
<feature type="transmembrane region" description="Helical" evidence="3">
    <location>
        <begin position="34"/>
        <end position="53"/>
    </location>
</feature>
<evidence type="ECO:0000256" key="2">
    <source>
        <dbReference type="SAM" id="MobiDB-lite"/>
    </source>
</evidence>
<evidence type="ECO:0000256" key="3">
    <source>
        <dbReference type="SAM" id="Phobius"/>
    </source>
</evidence>
<keyword evidence="3" id="KW-0472">Membrane</keyword>
<evidence type="ECO:0000313" key="5">
    <source>
        <dbReference type="EMBL" id="ADP80163.1"/>
    </source>
</evidence>
<gene>
    <name evidence="5" type="ordered locus">FraEuI1c_2117</name>
</gene>
<evidence type="ECO:0000313" key="6">
    <source>
        <dbReference type="Proteomes" id="UP000002484"/>
    </source>
</evidence>
<sequence>MTTSQDGKTGEAAQPGDGWPPPGARTVMRRTARAVLAAFCAVAVALTVAVVGFPTQSRQLVLSALLRHTAIDFGSAPPHGRSPTYVLFVASDRRDTLGSGAAEHVGTLDGQRADSIAILRLLPGGPSALLQIPRDLRAPVPGHGVQKLGAAYSFGTESLLAAVRSVTGIDVDHVVQVDFVVLVAVVDLLGGVDLSFGRPARDLVTGFHANAGTQHLSGAQALAFARSRLYEQYDGTRWVGTNDGDVERINRQAELVRTIFRQIGRIKDPLALLRVLWAVRNHLVVDQDLAGTELARIVTTVAKAHGIKTVQLPSQRAQTDLERLSPFEPLHWGSVSYQVLTQPAATTMLQSFVRGDAS</sequence>
<organism evidence="5 6">
    <name type="scientific">Pseudofrankia inefficax (strain DSM 45817 / CECT 9037 / DDB 130130 / EuI1c)</name>
    <name type="common">Frankia inefficax</name>
    <dbReference type="NCBI Taxonomy" id="298654"/>
    <lineage>
        <taxon>Bacteria</taxon>
        <taxon>Bacillati</taxon>
        <taxon>Actinomycetota</taxon>
        <taxon>Actinomycetes</taxon>
        <taxon>Frankiales</taxon>
        <taxon>Frankiaceae</taxon>
        <taxon>Pseudofrankia</taxon>
    </lineage>
</organism>
<dbReference type="PANTHER" id="PTHR33392:SF6">
    <property type="entry name" value="POLYISOPRENYL-TEICHOIC ACID--PEPTIDOGLYCAN TEICHOIC ACID TRANSFERASE TAGU"/>
    <property type="match status" value="1"/>
</dbReference>
<keyword evidence="3" id="KW-0812">Transmembrane</keyword>
<dbReference type="InParanoid" id="E3IWI0"/>
<protein>
    <submittedName>
        <fullName evidence="5">Cell envelope-related transcriptional attenuator</fullName>
    </submittedName>
</protein>
<accession>E3IWI0</accession>
<dbReference type="PANTHER" id="PTHR33392">
    <property type="entry name" value="POLYISOPRENYL-TEICHOIC ACID--PEPTIDOGLYCAN TEICHOIC ACID TRANSFERASE TAGU"/>
    <property type="match status" value="1"/>
</dbReference>
<dbReference type="AlphaFoldDB" id="E3IWI0"/>
<feature type="region of interest" description="Disordered" evidence="2">
    <location>
        <begin position="1"/>
        <end position="25"/>
    </location>
</feature>
<dbReference type="Pfam" id="PF03816">
    <property type="entry name" value="LytR_cpsA_psr"/>
    <property type="match status" value="1"/>
</dbReference>
<dbReference type="InterPro" id="IPR050922">
    <property type="entry name" value="LytR/CpsA/Psr_CW_biosynth"/>
</dbReference>
<dbReference type="HOGENOM" id="CLU_016455_0_1_11"/>
<dbReference type="eggNOG" id="COG1316">
    <property type="taxonomic scope" value="Bacteria"/>
</dbReference>
<dbReference type="OrthoDB" id="9782542at2"/>
<dbReference type="RefSeq" id="WP_013423282.1">
    <property type="nucleotide sequence ID" value="NC_014666.1"/>
</dbReference>
<proteinExistence type="inferred from homology"/>
<dbReference type="Proteomes" id="UP000002484">
    <property type="component" value="Chromosome"/>
</dbReference>
<name>E3IWI0_PSEI1</name>
<keyword evidence="6" id="KW-1185">Reference proteome</keyword>
<dbReference type="InterPro" id="IPR004474">
    <property type="entry name" value="LytR_CpsA_psr"/>
</dbReference>
<reference evidence="5 6" key="1">
    <citation type="submission" date="2010-10" db="EMBL/GenBank/DDBJ databases">
        <title>Complete sequence of Frankia sp. EuI1c.</title>
        <authorList>
            <consortium name="US DOE Joint Genome Institute"/>
            <person name="Lucas S."/>
            <person name="Copeland A."/>
            <person name="Lapidus A."/>
            <person name="Cheng J.-F."/>
            <person name="Bruce D."/>
            <person name="Goodwin L."/>
            <person name="Pitluck S."/>
            <person name="Chertkov O."/>
            <person name="Detter J.C."/>
            <person name="Han C."/>
            <person name="Tapia R."/>
            <person name="Land M."/>
            <person name="Hauser L."/>
            <person name="Jeffries C."/>
            <person name="Kyrpides N."/>
            <person name="Ivanova N."/>
            <person name="Mikhailova N."/>
            <person name="Beauchemin N."/>
            <person name="Sen A."/>
            <person name="Sur S.A."/>
            <person name="Gtari M."/>
            <person name="Wall L."/>
            <person name="Tisa L."/>
            <person name="Woyke T."/>
        </authorList>
    </citation>
    <scope>NUCLEOTIDE SEQUENCE [LARGE SCALE GENOMIC DNA]</scope>
    <source>
        <strain evidence="6">DSM 45817 / CECT 9037 / EuI1c</strain>
    </source>
</reference>
<evidence type="ECO:0000256" key="1">
    <source>
        <dbReference type="ARBA" id="ARBA00006068"/>
    </source>
</evidence>